<protein>
    <submittedName>
        <fullName evidence="1">Uncharacterized protein</fullName>
    </submittedName>
</protein>
<dbReference type="EMBL" id="LCIR01000001">
    <property type="protein sequence ID" value="KKT60363.1"/>
    <property type="molecule type" value="Genomic_DNA"/>
</dbReference>
<dbReference type="Proteomes" id="UP000034087">
    <property type="component" value="Unassembled WGS sequence"/>
</dbReference>
<reference evidence="1 2" key="1">
    <citation type="journal article" date="2015" name="Nature">
        <title>rRNA introns, odd ribosomes, and small enigmatic genomes across a large radiation of phyla.</title>
        <authorList>
            <person name="Brown C.T."/>
            <person name="Hug L.A."/>
            <person name="Thomas B.C."/>
            <person name="Sharon I."/>
            <person name="Castelle C.J."/>
            <person name="Singh A."/>
            <person name="Wilkins M.J."/>
            <person name="Williams K.H."/>
            <person name="Banfield J.F."/>
        </authorList>
    </citation>
    <scope>NUCLEOTIDE SEQUENCE [LARGE SCALE GENOMIC DNA]</scope>
</reference>
<evidence type="ECO:0000313" key="2">
    <source>
        <dbReference type="Proteomes" id="UP000034087"/>
    </source>
</evidence>
<name>A0A0G1IN51_9BACT</name>
<accession>A0A0G1IN51</accession>
<gene>
    <name evidence="1" type="ORF">UW53_C0001G0013</name>
</gene>
<sequence>MNIITIPRKVVQEDDLVVVPRKEYESLLSFKKIQEFEPTAMQKEALVRAESNFKHKKTLSYNELVRKLGFGGRS</sequence>
<dbReference type="AlphaFoldDB" id="A0A0G1IN51"/>
<evidence type="ECO:0000313" key="1">
    <source>
        <dbReference type="EMBL" id="KKT60363.1"/>
    </source>
</evidence>
<organism evidence="1 2">
    <name type="scientific">Candidatus Giovannonibacteria bacterium GW2011_GWA1_44_25</name>
    <dbReference type="NCBI Taxonomy" id="1618645"/>
    <lineage>
        <taxon>Bacteria</taxon>
        <taxon>Candidatus Giovannoniibacteriota</taxon>
    </lineage>
</organism>
<proteinExistence type="predicted"/>
<comment type="caution">
    <text evidence="1">The sequence shown here is derived from an EMBL/GenBank/DDBJ whole genome shotgun (WGS) entry which is preliminary data.</text>
</comment>